<dbReference type="EnsemblPlants" id="AVESA.00010b.r2.6AG1061870.1">
    <property type="protein sequence ID" value="AVESA.00010b.r2.6AG1061870.1.CDS"/>
    <property type="gene ID" value="AVESA.00010b.r2.6AG1061870"/>
</dbReference>
<reference evidence="1" key="1">
    <citation type="submission" date="2021-05" db="EMBL/GenBank/DDBJ databases">
        <authorList>
            <person name="Scholz U."/>
            <person name="Mascher M."/>
            <person name="Fiebig A."/>
        </authorList>
    </citation>
    <scope>NUCLEOTIDE SEQUENCE [LARGE SCALE GENOMIC DNA]</scope>
</reference>
<reference evidence="1" key="2">
    <citation type="submission" date="2025-09" db="UniProtKB">
        <authorList>
            <consortium name="EnsemblPlants"/>
        </authorList>
    </citation>
    <scope>IDENTIFICATION</scope>
</reference>
<proteinExistence type="predicted"/>
<evidence type="ECO:0000313" key="1">
    <source>
        <dbReference type="EnsemblPlants" id="AVESA.00010b.r2.6AG1061870.1.CDS"/>
    </source>
</evidence>
<keyword evidence="2" id="KW-1185">Reference proteome</keyword>
<dbReference type="Proteomes" id="UP001732700">
    <property type="component" value="Chromosome 6A"/>
</dbReference>
<protein>
    <submittedName>
        <fullName evidence="1">Uncharacterized protein</fullName>
    </submittedName>
</protein>
<organism evidence="1 2">
    <name type="scientific">Avena sativa</name>
    <name type="common">Oat</name>
    <dbReference type="NCBI Taxonomy" id="4498"/>
    <lineage>
        <taxon>Eukaryota</taxon>
        <taxon>Viridiplantae</taxon>
        <taxon>Streptophyta</taxon>
        <taxon>Embryophyta</taxon>
        <taxon>Tracheophyta</taxon>
        <taxon>Spermatophyta</taxon>
        <taxon>Magnoliopsida</taxon>
        <taxon>Liliopsida</taxon>
        <taxon>Poales</taxon>
        <taxon>Poaceae</taxon>
        <taxon>BOP clade</taxon>
        <taxon>Pooideae</taxon>
        <taxon>Poodae</taxon>
        <taxon>Poeae</taxon>
        <taxon>Poeae Chloroplast Group 1 (Aveneae type)</taxon>
        <taxon>Aveninae</taxon>
        <taxon>Avena</taxon>
    </lineage>
</organism>
<sequence length="1046" mass="115249">MISSSPQYPVGYKMRSGRERESDHQVKYSHAHQTMEASSFIFLILNLHILFSLSLPAPTKSESNETDLLALISFKSLVSGDPLNVLSSWNNSVHHCQWPGVRCGGRNPDRVTSLVLNSSHLSGQISSALSNLTFLDELSLSDNQFTGTIPEELGKLTSLRSIDLSDNPLGGYIPSTLGNCTKLVSINLKSNNLQGTIPSSLGLCKDLVYLMLTSNSLVGNIPPNFGNLTSLLLFRLDVNNLTGSIPSSLGQLHVLRTICVNDNYLSGDIPRSLYNISSMEIFQLAYNNLQGSLPSNIGVSLPNLVALLVFVNQLEGQIPDSISNCSYLELIETASNKFTGPIPSNLGSLQSLKIFSVSNNLLEAKTTRDWGFMDHLSNCTGLQALDLGDNQLQGMMPTSIGSLSTNLYFFSMRENEISGSIPPAIGNLVGLTRIQLDNMLLSGPMPQEIGNLWRLELIDLSNNTISGEIPSIFTNLTRMSRLFLQNNELEGNIPEQMSHMQSLESMNLSYNKFVGNIPKEIMFPSLTVAIDLSHNYLSGPLPLEITKLKNIQTIILSNNNLSGEIPSTIDGCEVLEALHLDRNMFDGSLPSSFVNMRSLQVLDLSRNSFSGELPDSIDLMNLQYLNISFNNFEGELPKGGVFQNISATDVRGNPHLCGGIPQMKLQRCVIHPQTHKSNYRRIITILFCTIGAVACMCMSICFFACRYCRRTHDKEKSSHDIQFEHKRVSYDDILKATNGFSLDNLVGRGAFGTVYKATMNLETPTIVAVKVLDLQKQAGSKSFLTECKALRNIRHRNLVKVLSSCSSTDHNGTDFKALIFEFMPNGSLETWLHPTACTARPFEALSLTKRMDIAIDIATALDYLHHHGTVPIVHCDLKPSNVLLDDDMIAYVGDFGLAKFLVQQDTMNSHSTTSAGIRGTIGYIPPEYGMGAQASVQGDVYSYGILLLEIFTGVSPTDEQFVDAMSLPKLVELSFPENVMEIVDHKLLTNGQKPTGDYTHELDDIHQCLLKVIQSGLTCSKELPSERMDIHDVVKELRSAKEKLLG</sequence>
<accession>A0ACD5YSW1</accession>
<evidence type="ECO:0000313" key="2">
    <source>
        <dbReference type="Proteomes" id="UP001732700"/>
    </source>
</evidence>
<name>A0ACD5YSW1_AVESA</name>